<keyword evidence="2" id="KW-0479">Metal-binding</keyword>
<dbReference type="PROSITE" id="PS00079">
    <property type="entry name" value="MULTICOPPER_OXIDASE1"/>
    <property type="match status" value="1"/>
</dbReference>
<dbReference type="CDD" id="cd13905">
    <property type="entry name" value="CuRO_3_tcLLC2_insect_like"/>
    <property type="match status" value="1"/>
</dbReference>
<evidence type="ECO:0000256" key="4">
    <source>
        <dbReference type="ARBA" id="ARBA00023008"/>
    </source>
</evidence>
<feature type="domain" description="Plastocyanin-like" evidence="7">
    <location>
        <begin position="481"/>
        <end position="623"/>
    </location>
</feature>
<dbReference type="InterPro" id="IPR045087">
    <property type="entry name" value="Cu-oxidase_fam"/>
</dbReference>
<evidence type="ECO:0000313" key="9">
    <source>
        <dbReference type="EMBL" id="KAK2174470.1"/>
    </source>
</evidence>
<dbReference type="CDD" id="cd13858">
    <property type="entry name" value="CuRO_1_tcLCC2_insect_like"/>
    <property type="match status" value="1"/>
</dbReference>
<comment type="similarity">
    <text evidence="1">Belongs to the multicopper oxidase family.</text>
</comment>
<dbReference type="Pfam" id="PF07732">
    <property type="entry name" value="Cu-oxidase_3"/>
    <property type="match status" value="1"/>
</dbReference>
<proteinExistence type="inferred from homology"/>
<dbReference type="PANTHER" id="PTHR11709:SF394">
    <property type="entry name" value="FI03373P-RELATED"/>
    <property type="match status" value="1"/>
</dbReference>
<evidence type="ECO:0008006" key="11">
    <source>
        <dbReference type="Google" id="ProtNLM"/>
    </source>
</evidence>
<dbReference type="Gene3D" id="2.60.40.420">
    <property type="entry name" value="Cupredoxins - blue copper proteins"/>
    <property type="match status" value="3"/>
</dbReference>
<dbReference type="InterPro" id="IPR033138">
    <property type="entry name" value="Cu_oxidase_CS"/>
</dbReference>
<dbReference type="GO" id="GO:0005507">
    <property type="term" value="F:copper ion binding"/>
    <property type="evidence" value="ECO:0007669"/>
    <property type="project" value="InterPro"/>
</dbReference>
<dbReference type="GO" id="GO:0006826">
    <property type="term" value="P:iron ion transport"/>
    <property type="evidence" value="ECO:0007669"/>
    <property type="project" value="TreeGrafter"/>
</dbReference>
<organism evidence="9 10">
    <name type="scientific">Ridgeia piscesae</name>
    <name type="common">Tubeworm</name>
    <dbReference type="NCBI Taxonomy" id="27915"/>
    <lineage>
        <taxon>Eukaryota</taxon>
        <taxon>Metazoa</taxon>
        <taxon>Spiralia</taxon>
        <taxon>Lophotrochozoa</taxon>
        <taxon>Annelida</taxon>
        <taxon>Polychaeta</taxon>
        <taxon>Sedentaria</taxon>
        <taxon>Canalipalpata</taxon>
        <taxon>Sabellida</taxon>
        <taxon>Siboglinidae</taxon>
        <taxon>Ridgeia</taxon>
    </lineage>
</organism>
<gene>
    <name evidence="9" type="ORF">NP493_799g00037</name>
</gene>
<dbReference type="SUPFAM" id="SSF49503">
    <property type="entry name" value="Cupredoxins"/>
    <property type="match status" value="3"/>
</dbReference>
<comment type="caution">
    <text evidence="9">The sequence shown here is derived from an EMBL/GenBank/DDBJ whole genome shotgun (WGS) entry which is preliminary data.</text>
</comment>
<dbReference type="Pfam" id="PF00394">
    <property type="entry name" value="Cu-oxidase"/>
    <property type="match status" value="1"/>
</dbReference>
<accession>A0AAD9KNG3</accession>
<evidence type="ECO:0000313" key="10">
    <source>
        <dbReference type="Proteomes" id="UP001209878"/>
    </source>
</evidence>
<dbReference type="EMBL" id="JAODUO010000799">
    <property type="protein sequence ID" value="KAK2174470.1"/>
    <property type="molecule type" value="Genomic_DNA"/>
</dbReference>
<keyword evidence="4" id="KW-0186">Copper</keyword>
<protein>
    <recommendedName>
        <fullName evidence="11">Laccase</fullName>
    </recommendedName>
</protein>
<dbReference type="GO" id="GO:0016491">
    <property type="term" value="F:oxidoreductase activity"/>
    <property type="evidence" value="ECO:0007669"/>
    <property type="project" value="UniProtKB-KW"/>
</dbReference>
<evidence type="ECO:0000259" key="6">
    <source>
        <dbReference type="Pfam" id="PF00394"/>
    </source>
</evidence>
<evidence type="ECO:0000256" key="5">
    <source>
        <dbReference type="SAM" id="SignalP"/>
    </source>
</evidence>
<dbReference type="InterPro" id="IPR011707">
    <property type="entry name" value="Cu-oxidase-like_N"/>
</dbReference>
<dbReference type="InterPro" id="IPR008972">
    <property type="entry name" value="Cupredoxin"/>
</dbReference>
<feature type="chain" id="PRO_5041916867" description="Laccase" evidence="5">
    <location>
        <begin position="19"/>
        <end position="679"/>
    </location>
</feature>
<reference evidence="9" key="1">
    <citation type="journal article" date="2023" name="Mol. Biol. Evol.">
        <title>Third-Generation Sequencing Reveals the Adaptive Role of the Epigenome in Three Deep-Sea Polychaetes.</title>
        <authorList>
            <person name="Perez M."/>
            <person name="Aroh O."/>
            <person name="Sun Y."/>
            <person name="Lan Y."/>
            <person name="Juniper S.K."/>
            <person name="Young C.R."/>
            <person name="Angers B."/>
            <person name="Qian P.Y."/>
        </authorList>
    </citation>
    <scope>NUCLEOTIDE SEQUENCE</scope>
    <source>
        <strain evidence="9">R07B-5</strain>
    </source>
</reference>
<dbReference type="InterPro" id="IPR002355">
    <property type="entry name" value="Cu_oxidase_Cu_BS"/>
</dbReference>
<keyword evidence="5" id="KW-0732">Signal</keyword>
<evidence type="ECO:0000256" key="1">
    <source>
        <dbReference type="ARBA" id="ARBA00010609"/>
    </source>
</evidence>
<feature type="domain" description="Plastocyanin-like" evidence="8">
    <location>
        <begin position="84"/>
        <end position="193"/>
    </location>
</feature>
<dbReference type="InterPro" id="IPR011706">
    <property type="entry name" value="Cu-oxidase_C"/>
</dbReference>
<dbReference type="Pfam" id="PF07731">
    <property type="entry name" value="Cu-oxidase_2"/>
    <property type="match status" value="1"/>
</dbReference>
<dbReference type="PANTHER" id="PTHR11709">
    <property type="entry name" value="MULTI-COPPER OXIDASE"/>
    <property type="match status" value="1"/>
</dbReference>
<evidence type="ECO:0000256" key="2">
    <source>
        <dbReference type="ARBA" id="ARBA00022723"/>
    </source>
</evidence>
<evidence type="ECO:0000256" key="3">
    <source>
        <dbReference type="ARBA" id="ARBA00023002"/>
    </source>
</evidence>
<feature type="signal peptide" evidence="5">
    <location>
        <begin position="1"/>
        <end position="18"/>
    </location>
</feature>
<evidence type="ECO:0000259" key="7">
    <source>
        <dbReference type="Pfam" id="PF07731"/>
    </source>
</evidence>
<evidence type="ECO:0000259" key="8">
    <source>
        <dbReference type="Pfam" id="PF07732"/>
    </source>
</evidence>
<dbReference type="PROSITE" id="PS00080">
    <property type="entry name" value="MULTICOPPER_OXIDASE2"/>
    <property type="match status" value="1"/>
</dbReference>
<name>A0AAD9KNG3_RIDPI</name>
<dbReference type="Proteomes" id="UP001209878">
    <property type="component" value="Unassembled WGS sequence"/>
</dbReference>
<keyword evidence="3" id="KW-0560">Oxidoreductase</keyword>
<feature type="domain" description="Plastocyanin-like" evidence="6">
    <location>
        <begin position="232"/>
        <end position="354"/>
    </location>
</feature>
<keyword evidence="10" id="KW-1185">Reference proteome</keyword>
<sequence length="679" mass="77009">MRRFVFCLMLATAAVVTAGICRDPICEFTFVIRRARSMTYRGSNGKLYDVALNAPQLQIVENSYHKRDDDDVMIGTFVNSSDVITVDGFRRNLIVVNDAFPGPTIEVMEGAQVVVRVINDLLTEGITLHWHGMHVINTPWMDGVGYVTQCPIPAHQSFTYRFKASPYGTHWWHDHFSNTRIDGLFGLFVVHRKLPSLPEFLVSVQDWYHIPAGDGELVSPNRMSFSGTGETYMSEDHRDMAVDRSEVTMRRYDGSLINGRGRWNDLPLPLTTFKVKTGQNYRFRVTNTGSERGFILSVDRHSVRVVALEGVDMAPIPVDLFMIFPGESVDFEMATNMSGGQYWMRAVTLRHGKGRDPQPDDVINGVKAIVRYEDVTGDAEPTSRPRDCTSAQPCRVFNCPFGGYPDSEHKICLKVSDAHIDVASDDFRTKYGLTEQPAVEHFLNWNGIVGSSVNARRFVFPKIPFFFDYLDHIVSCDDQKCDTKGCKCTHILDLPYNETIQMVFTNYNLEHADDIEHHPIHMHGHNFAVLAMGYPTYNHTTGRLMSVNPDVACSNKLCSKASWRDGKTPFLNLINPPVRDVVIVPAGGYVVVRFRATNPGFWIFHCHLEMHMMEGMAMVLRVAAGRVPRLPRNFPTCNVFDWTSDEFEGYQKSSNSTPLQTTRSLQSTNLHWQNSRYFI</sequence>
<dbReference type="InterPro" id="IPR001117">
    <property type="entry name" value="Cu-oxidase_2nd"/>
</dbReference>
<dbReference type="AlphaFoldDB" id="A0AAD9KNG3"/>
<dbReference type="GO" id="GO:0005886">
    <property type="term" value="C:plasma membrane"/>
    <property type="evidence" value="ECO:0007669"/>
    <property type="project" value="TreeGrafter"/>
</dbReference>